<protein>
    <submittedName>
        <fullName evidence="1">Uncharacterized protein</fullName>
    </submittedName>
</protein>
<accession>A0A7R9JPM4</accession>
<dbReference type="AlphaFoldDB" id="A0A7R9JPM4"/>
<evidence type="ECO:0000313" key="1">
    <source>
        <dbReference type="EMBL" id="CAD7586904.1"/>
    </source>
</evidence>
<name>A0A7R9JPM4_TIMGE</name>
<gene>
    <name evidence="1" type="ORF">TGEB3V08_LOCUS1162</name>
</gene>
<dbReference type="EMBL" id="OE839358">
    <property type="protein sequence ID" value="CAD7586904.1"/>
    <property type="molecule type" value="Genomic_DNA"/>
</dbReference>
<reference evidence="1" key="1">
    <citation type="submission" date="2020-11" db="EMBL/GenBank/DDBJ databases">
        <authorList>
            <person name="Tran Van P."/>
        </authorList>
    </citation>
    <scope>NUCLEOTIDE SEQUENCE</scope>
</reference>
<sequence>MRPLNWEKPPPVHPTEIRTSISPSSAVELNTTSALVNYATEAARKGRAAFLCSLFEGLSFLVYPRRTLHTHTPTPPCLQKPQRWLTFSELLRRRIEFGHRRAGRQRSTRLWGMLGNKTSPAQEKKSRSIDLEVYASVGHFFGTCLRKGAVGSRSSLLSFHPLNLSELDVTWSIRKPQNGR</sequence>
<proteinExistence type="predicted"/>
<organism evidence="1">
    <name type="scientific">Timema genevievae</name>
    <name type="common">Walking stick</name>
    <dbReference type="NCBI Taxonomy" id="629358"/>
    <lineage>
        <taxon>Eukaryota</taxon>
        <taxon>Metazoa</taxon>
        <taxon>Ecdysozoa</taxon>
        <taxon>Arthropoda</taxon>
        <taxon>Hexapoda</taxon>
        <taxon>Insecta</taxon>
        <taxon>Pterygota</taxon>
        <taxon>Neoptera</taxon>
        <taxon>Polyneoptera</taxon>
        <taxon>Phasmatodea</taxon>
        <taxon>Timematodea</taxon>
        <taxon>Timematoidea</taxon>
        <taxon>Timematidae</taxon>
        <taxon>Timema</taxon>
    </lineage>
</organism>